<keyword evidence="4" id="KW-0594">Phospholipid biosynthesis</keyword>
<evidence type="ECO:0000313" key="7">
    <source>
        <dbReference type="EMBL" id="OBZ87501.1"/>
    </source>
</evidence>
<dbReference type="GO" id="GO:0003841">
    <property type="term" value="F:1-acylglycerol-3-phosphate O-acyltransferase activity"/>
    <property type="evidence" value="ECO:0007669"/>
    <property type="project" value="UniProtKB-UniRule"/>
</dbReference>
<keyword evidence="2 4" id="KW-0808">Transferase</keyword>
<evidence type="ECO:0000259" key="6">
    <source>
        <dbReference type="SMART" id="SM00563"/>
    </source>
</evidence>
<dbReference type="CDD" id="cd07989">
    <property type="entry name" value="LPLAT_AGPAT-like"/>
    <property type="match status" value="1"/>
</dbReference>
<dbReference type="STRING" id="101091.A0A1C7NEH3"/>
<feature type="domain" description="Phospholipid/glycerol acyltransferase" evidence="6">
    <location>
        <begin position="104"/>
        <end position="221"/>
    </location>
</feature>
<name>A0A1C7NEH3_9FUNG</name>
<comment type="caution">
    <text evidence="7">The sequence shown here is derived from an EMBL/GenBank/DDBJ whole genome shotgun (WGS) entry which is preliminary data.</text>
</comment>
<evidence type="ECO:0000256" key="5">
    <source>
        <dbReference type="SAM" id="Phobius"/>
    </source>
</evidence>
<evidence type="ECO:0000256" key="2">
    <source>
        <dbReference type="ARBA" id="ARBA00022679"/>
    </source>
</evidence>
<comment type="domain">
    <text evidence="4">The HXXXXD motif is essential for acyltransferase activity and may constitute the binding site for the phosphate moiety of the glycerol-3-phosphate.</text>
</comment>
<dbReference type="Pfam" id="PF01553">
    <property type="entry name" value="Acyltransferase"/>
    <property type="match status" value="1"/>
</dbReference>
<dbReference type="GO" id="GO:0016020">
    <property type="term" value="C:membrane"/>
    <property type="evidence" value="ECO:0007669"/>
    <property type="project" value="InterPro"/>
</dbReference>
<dbReference type="NCBIfam" id="TIGR00530">
    <property type="entry name" value="AGP_acyltrn"/>
    <property type="match status" value="1"/>
</dbReference>
<dbReference type="OrthoDB" id="202234at2759"/>
<keyword evidence="4" id="KW-0443">Lipid metabolism</keyword>
<dbReference type="Proteomes" id="UP000093000">
    <property type="component" value="Unassembled WGS sequence"/>
</dbReference>
<keyword evidence="4" id="KW-0444">Lipid biosynthesis</keyword>
<organism evidence="7 8">
    <name type="scientific">Choanephora cucurbitarum</name>
    <dbReference type="NCBI Taxonomy" id="101091"/>
    <lineage>
        <taxon>Eukaryota</taxon>
        <taxon>Fungi</taxon>
        <taxon>Fungi incertae sedis</taxon>
        <taxon>Mucoromycota</taxon>
        <taxon>Mucoromycotina</taxon>
        <taxon>Mucoromycetes</taxon>
        <taxon>Mucorales</taxon>
        <taxon>Mucorineae</taxon>
        <taxon>Choanephoraceae</taxon>
        <taxon>Choanephoroideae</taxon>
        <taxon>Choanephora</taxon>
    </lineage>
</organism>
<dbReference type="GO" id="GO:0005783">
    <property type="term" value="C:endoplasmic reticulum"/>
    <property type="evidence" value="ECO:0007669"/>
    <property type="project" value="TreeGrafter"/>
</dbReference>
<keyword evidence="8" id="KW-1185">Reference proteome</keyword>
<keyword evidence="5" id="KW-0812">Transmembrane</keyword>
<dbReference type="EC" id="2.3.1.51" evidence="4"/>
<dbReference type="GO" id="GO:0006654">
    <property type="term" value="P:phosphatidic acid biosynthetic process"/>
    <property type="evidence" value="ECO:0007669"/>
    <property type="project" value="TreeGrafter"/>
</dbReference>
<proteinExistence type="inferred from homology"/>
<dbReference type="AlphaFoldDB" id="A0A1C7NEH3"/>
<comment type="similarity">
    <text evidence="1 4">Belongs to the 1-acyl-sn-glycerol-3-phosphate acyltransferase family.</text>
</comment>
<evidence type="ECO:0000256" key="1">
    <source>
        <dbReference type="ARBA" id="ARBA00008655"/>
    </source>
</evidence>
<keyword evidence="3 4" id="KW-0012">Acyltransferase</keyword>
<feature type="transmembrane region" description="Helical" evidence="5">
    <location>
        <begin position="41"/>
        <end position="63"/>
    </location>
</feature>
<sequence>LIVLTGKLVHKWPLAIGSTVGFVLFQAIFRKRGGFVYRQIIALICIASSAFYGICASLTLPLFGKAHLINWSVARVEYYLCKTFLGITATVEGKENLPKKGQQVVYVCNHQSIMDIMYMARVFPKRTSVVAKKAIKYYPILGWFMILSKAVFLDRADRESAVKAAKKAAIDIHQKNTSVWIFPEGTRGNSSDIDLLPFKKGAFYMATQAKVPIVPIVIANYKDIYHAQSKRFSSGDIKIRILPQIPTDTITEDSAAISHLTDLVRDQMLHTLKEISRG</sequence>
<dbReference type="InParanoid" id="A0A1C7NEH3"/>
<dbReference type="FunCoup" id="A0A1C7NEH3">
    <property type="interactions" value="255"/>
</dbReference>
<dbReference type="EMBL" id="LUGH01000218">
    <property type="protein sequence ID" value="OBZ87501.1"/>
    <property type="molecule type" value="Genomic_DNA"/>
</dbReference>
<feature type="transmembrane region" description="Helical" evidence="5">
    <location>
        <begin position="12"/>
        <end position="29"/>
    </location>
</feature>
<protein>
    <recommendedName>
        <fullName evidence="4">1-acyl-sn-glycerol-3-phosphate acyltransferase</fullName>
        <ecNumber evidence="4">2.3.1.51</ecNumber>
    </recommendedName>
</protein>
<evidence type="ECO:0000313" key="8">
    <source>
        <dbReference type="Proteomes" id="UP000093000"/>
    </source>
</evidence>
<keyword evidence="4" id="KW-1208">Phospholipid metabolism</keyword>
<dbReference type="PANTHER" id="PTHR10434:SF11">
    <property type="entry name" value="1-ACYL-SN-GLYCEROL-3-PHOSPHATE ACYLTRANSFERASE"/>
    <property type="match status" value="1"/>
</dbReference>
<dbReference type="PANTHER" id="PTHR10434">
    <property type="entry name" value="1-ACYL-SN-GLYCEROL-3-PHOSPHATE ACYLTRANSFERASE"/>
    <property type="match status" value="1"/>
</dbReference>
<gene>
    <name evidence="7" type="primary">SLC1_1</name>
    <name evidence="7" type="ORF">A0J61_04456</name>
</gene>
<keyword evidence="5" id="KW-1133">Transmembrane helix</keyword>
<dbReference type="SUPFAM" id="SSF69593">
    <property type="entry name" value="Glycerol-3-phosphate (1)-acyltransferase"/>
    <property type="match status" value="1"/>
</dbReference>
<dbReference type="SMART" id="SM00563">
    <property type="entry name" value="PlsC"/>
    <property type="match status" value="1"/>
</dbReference>
<accession>A0A1C7NEH3</accession>
<dbReference type="InterPro" id="IPR002123">
    <property type="entry name" value="Plipid/glycerol_acylTrfase"/>
</dbReference>
<reference evidence="7 8" key="1">
    <citation type="submission" date="2016-03" db="EMBL/GenBank/DDBJ databases">
        <title>Choanephora cucurbitarum.</title>
        <authorList>
            <person name="Min B."/>
            <person name="Park H."/>
            <person name="Park J.-H."/>
            <person name="Shin H.-D."/>
            <person name="Choi I.-G."/>
        </authorList>
    </citation>
    <scope>NUCLEOTIDE SEQUENCE [LARGE SCALE GENOMIC DNA]</scope>
    <source>
        <strain evidence="7 8">KUS-F28377</strain>
    </source>
</reference>
<evidence type="ECO:0000256" key="4">
    <source>
        <dbReference type="RuleBase" id="RU361267"/>
    </source>
</evidence>
<feature type="non-terminal residue" evidence="7">
    <location>
        <position position="1"/>
    </location>
</feature>
<evidence type="ECO:0000256" key="3">
    <source>
        <dbReference type="ARBA" id="ARBA00023315"/>
    </source>
</evidence>
<comment type="catalytic activity">
    <reaction evidence="4">
        <text>a 1-acyl-sn-glycero-3-phosphate + an acyl-CoA = a 1,2-diacyl-sn-glycero-3-phosphate + CoA</text>
        <dbReference type="Rhea" id="RHEA:19709"/>
        <dbReference type="ChEBI" id="CHEBI:57287"/>
        <dbReference type="ChEBI" id="CHEBI:57970"/>
        <dbReference type="ChEBI" id="CHEBI:58342"/>
        <dbReference type="ChEBI" id="CHEBI:58608"/>
        <dbReference type="EC" id="2.3.1.51"/>
    </reaction>
</comment>
<dbReference type="InterPro" id="IPR004552">
    <property type="entry name" value="AGP_acyltrans"/>
</dbReference>
<keyword evidence="5" id="KW-0472">Membrane</keyword>